<accession>A0A412IW42</accession>
<evidence type="ECO:0000256" key="4">
    <source>
        <dbReference type="ARBA" id="ARBA00022989"/>
    </source>
</evidence>
<evidence type="ECO:0000256" key="5">
    <source>
        <dbReference type="ARBA" id="ARBA00023136"/>
    </source>
</evidence>
<keyword evidence="4 6" id="KW-1133">Transmembrane helix</keyword>
<gene>
    <name evidence="8" type="ORF">DWX94_00280</name>
</gene>
<proteinExistence type="inferred from homology"/>
<dbReference type="Proteomes" id="UP000283295">
    <property type="component" value="Unassembled WGS sequence"/>
</dbReference>
<dbReference type="InterPro" id="IPR051401">
    <property type="entry name" value="GtrA_CellWall_Glycosyl"/>
</dbReference>
<evidence type="ECO:0000259" key="7">
    <source>
        <dbReference type="Pfam" id="PF04138"/>
    </source>
</evidence>
<organism evidence="8 9">
    <name type="scientific">Coprococcus eutactus</name>
    <dbReference type="NCBI Taxonomy" id="33043"/>
    <lineage>
        <taxon>Bacteria</taxon>
        <taxon>Bacillati</taxon>
        <taxon>Bacillota</taxon>
        <taxon>Clostridia</taxon>
        <taxon>Lachnospirales</taxon>
        <taxon>Lachnospiraceae</taxon>
        <taxon>Coprococcus</taxon>
    </lineage>
</organism>
<evidence type="ECO:0000256" key="6">
    <source>
        <dbReference type="SAM" id="Phobius"/>
    </source>
</evidence>
<dbReference type="Pfam" id="PF04138">
    <property type="entry name" value="GtrA_DPMS_TM"/>
    <property type="match status" value="1"/>
</dbReference>
<keyword evidence="3 6" id="KW-0812">Transmembrane</keyword>
<dbReference type="RefSeq" id="WP_022059682.1">
    <property type="nucleotide sequence ID" value="NZ_JAJCMH010000005.1"/>
</dbReference>
<evidence type="ECO:0000313" key="8">
    <source>
        <dbReference type="EMBL" id="RGS44278.1"/>
    </source>
</evidence>
<comment type="similarity">
    <text evidence="2">Belongs to the GtrA family.</text>
</comment>
<evidence type="ECO:0000256" key="2">
    <source>
        <dbReference type="ARBA" id="ARBA00009399"/>
    </source>
</evidence>
<dbReference type="GO" id="GO:0000271">
    <property type="term" value="P:polysaccharide biosynthetic process"/>
    <property type="evidence" value="ECO:0007669"/>
    <property type="project" value="InterPro"/>
</dbReference>
<dbReference type="InterPro" id="IPR007267">
    <property type="entry name" value="GtrA_DPMS_TM"/>
</dbReference>
<feature type="transmembrane region" description="Helical" evidence="6">
    <location>
        <begin position="14"/>
        <end position="37"/>
    </location>
</feature>
<feature type="domain" description="GtrA/DPMS transmembrane" evidence="7">
    <location>
        <begin position="17"/>
        <end position="134"/>
    </location>
</feature>
<dbReference type="GO" id="GO:0005886">
    <property type="term" value="C:plasma membrane"/>
    <property type="evidence" value="ECO:0007669"/>
    <property type="project" value="TreeGrafter"/>
</dbReference>
<protein>
    <submittedName>
        <fullName evidence="8">GtrA family protein</fullName>
    </submittedName>
</protein>
<dbReference type="OrthoDB" id="361483at2"/>
<feature type="transmembrane region" description="Helical" evidence="6">
    <location>
        <begin position="82"/>
        <end position="102"/>
    </location>
</feature>
<dbReference type="AlphaFoldDB" id="A0A412IW42"/>
<keyword evidence="5 6" id="KW-0472">Membrane</keyword>
<feature type="transmembrane region" description="Helical" evidence="6">
    <location>
        <begin position="43"/>
        <end position="61"/>
    </location>
</feature>
<feature type="transmembrane region" description="Helical" evidence="6">
    <location>
        <begin position="108"/>
        <end position="128"/>
    </location>
</feature>
<evidence type="ECO:0000256" key="1">
    <source>
        <dbReference type="ARBA" id="ARBA00004141"/>
    </source>
</evidence>
<sequence length="141" mass="16653">MFVDKVLKKIPREIYIYILWGIVVGAVNLGSTWIFMSKCGIDPVRANFLAWILYNFVSFITNRKSVFHTAAETAWEFIKELLSFYVSRIFTLIVEEGLIYILVDRLHLWAMGIKTFTSILVIILNYYISKKFIFRKIKERL</sequence>
<evidence type="ECO:0000256" key="3">
    <source>
        <dbReference type="ARBA" id="ARBA00022692"/>
    </source>
</evidence>
<name>A0A412IW42_9FIRM</name>
<evidence type="ECO:0000313" key="9">
    <source>
        <dbReference type="Proteomes" id="UP000283295"/>
    </source>
</evidence>
<comment type="caution">
    <text evidence="8">The sequence shown here is derived from an EMBL/GenBank/DDBJ whole genome shotgun (WGS) entry which is preliminary data.</text>
</comment>
<dbReference type="PANTHER" id="PTHR38459:SF5">
    <property type="entry name" value="CELL WALL TEICHOIC ACID GLYCOSYLATION PROTEIN GTCA"/>
    <property type="match status" value="1"/>
</dbReference>
<comment type="subcellular location">
    <subcellularLocation>
        <location evidence="1">Membrane</location>
        <topology evidence="1">Multi-pass membrane protein</topology>
    </subcellularLocation>
</comment>
<dbReference type="EMBL" id="QRVK01000001">
    <property type="protein sequence ID" value="RGS44278.1"/>
    <property type="molecule type" value="Genomic_DNA"/>
</dbReference>
<reference evidence="8 9" key="1">
    <citation type="submission" date="2018-08" db="EMBL/GenBank/DDBJ databases">
        <title>A genome reference for cultivated species of the human gut microbiota.</title>
        <authorList>
            <person name="Zou Y."/>
            <person name="Xue W."/>
            <person name="Luo G."/>
        </authorList>
    </citation>
    <scope>NUCLEOTIDE SEQUENCE [LARGE SCALE GENOMIC DNA]</scope>
    <source>
        <strain evidence="8 9">AF22-21</strain>
    </source>
</reference>
<dbReference type="PANTHER" id="PTHR38459">
    <property type="entry name" value="PROPHAGE BACTOPRENOL-LINKED GLUCOSE TRANSLOCASE HOMOLOG"/>
    <property type="match status" value="1"/>
</dbReference>